<proteinExistence type="predicted"/>
<dbReference type="Pfam" id="PF21983">
    <property type="entry name" value="NikA-like"/>
    <property type="match status" value="1"/>
</dbReference>
<evidence type="ECO:0000313" key="2">
    <source>
        <dbReference type="Proteomes" id="UP001596254"/>
    </source>
</evidence>
<dbReference type="Gene3D" id="1.10.1220.10">
    <property type="entry name" value="Met repressor-like"/>
    <property type="match status" value="1"/>
</dbReference>
<dbReference type="InterPro" id="IPR013321">
    <property type="entry name" value="Arc_rbn_hlx_hlx"/>
</dbReference>
<sequence length="88" mass="10027">MPKTKVNTESITFRLSPTVKKIAQQKIEESGLTLSEYLRLSMIQIANDGFNDFLSTDEALAAKKEVENGQLKRFDSFDELWADLNDEN</sequence>
<evidence type="ECO:0000313" key="1">
    <source>
        <dbReference type="EMBL" id="MFC6208079.1"/>
    </source>
</evidence>
<reference evidence="2" key="1">
    <citation type="journal article" date="2019" name="Int. J. Syst. Evol. Microbiol.">
        <title>The Global Catalogue of Microorganisms (GCM) 10K type strain sequencing project: providing services to taxonomists for standard genome sequencing and annotation.</title>
        <authorList>
            <consortium name="The Broad Institute Genomics Platform"/>
            <consortium name="The Broad Institute Genome Sequencing Center for Infectious Disease"/>
            <person name="Wu L."/>
            <person name="Ma J."/>
        </authorList>
    </citation>
    <scope>NUCLEOTIDE SEQUENCE [LARGE SCALE GENOMIC DNA]</scope>
    <source>
        <strain evidence="2">CCM 8905</strain>
    </source>
</reference>
<keyword evidence="2" id="KW-1185">Reference proteome</keyword>
<dbReference type="EMBL" id="JBHSSK010000029">
    <property type="protein sequence ID" value="MFC6208079.1"/>
    <property type="molecule type" value="Genomic_DNA"/>
</dbReference>
<dbReference type="InterPro" id="IPR053842">
    <property type="entry name" value="NikA-like"/>
</dbReference>
<dbReference type="Proteomes" id="UP001596254">
    <property type="component" value="Unassembled WGS sequence"/>
</dbReference>
<organism evidence="1 2">
    <name type="scientific">Levilactobacillus tongjiangensis</name>
    <dbReference type="NCBI Taxonomy" id="2486023"/>
    <lineage>
        <taxon>Bacteria</taxon>
        <taxon>Bacillati</taxon>
        <taxon>Bacillota</taxon>
        <taxon>Bacilli</taxon>
        <taxon>Lactobacillales</taxon>
        <taxon>Lactobacillaceae</taxon>
        <taxon>Levilactobacillus</taxon>
    </lineage>
</organism>
<name>A0ABW1SU75_9LACO</name>
<gene>
    <name evidence="1" type="ORF">ACFP1G_11460</name>
</gene>
<dbReference type="RefSeq" id="WP_125692622.1">
    <property type="nucleotide sequence ID" value="NZ_JBHSSK010000029.1"/>
</dbReference>
<comment type="caution">
    <text evidence="1">The sequence shown here is derived from an EMBL/GenBank/DDBJ whole genome shotgun (WGS) entry which is preliminary data.</text>
</comment>
<protein>
    <submittedName>
        <fullName evidence="1">Type II toxin-antitoxin system RelB/DinJ family antitoxin</fullName>
    </submittedName>
</protein>
<accession>A0ABW1SU75</accession>